<feature type="transmembrane region" description="Helical" evidence="5">
    <location>
        <begin position="314"/>
        <end position="336"/>
    </location>
</feature>
<feature type="domain" description="Major facilitator superfamily (MFS) profile" evidence="6">
    <location>
        <begin position="6"/>
        <end position="403"/>
    </location>
</feature>
<sequence length="409" mass="40940">MRRPRLALLAAVLLVAANLRSPITGVGPLLNQIAADLGTTEAALGLLAAIPLIAFAVVSPLAHALSTRFGTGPVVLVSLVALALGTLWRSVPGADANVWAGTVLVGSALAIANVLLPAVIKSDFADRVPAATAVFTATLSGFGALASGVVVPVSHLDAGQGPLGWRWALLASGALVPVAIAAWAAAHGLHRRAPSSAGGPAVAHDAARPPAAGRVPSRLGVWGDGVAWQVLAYMGVQAMTFYMLVTWLAPLSLSNGRPEVVAGADVMLLQVSSLGGSLVTPFLLRGRLARWAPALIPVGGLAAMAGLLAAPGLFLAWVLLFGLSSGASLATSFSLFSLRAGTPAVAARLSGMAQSGGYAIAAVGPVAFGGLLTATGGWLVPLLFVVLVLGAQLAVGLAVGRERHVLAGP</sequence>
<feature type="transmembrane region" description="Helical" evidence="5">
    <location>
        <begin position="226"/>
        <end position="249"/>
    </location>
</feature>
<evidence type="ECO:0000256" key="2">
    <source>
        <dbReference type="ARBA" id="ARBA00022692"/>
    </source>
</evidence>
<feature type="transmembrane region" description="Helical" evidence="5">
    <location>
        <begin position="97"/>
        <end position="116"/>
    </location>
</feature>
<evidence type="ECO:0000256" key="4">
    <source>
        <dbReference type="ARBA" id="ARBA00023136"/>
    </source>
</evidence>
<feature type="transmembrane region" description="Helical" evidence="5">
    <location>
        <begin position="74"/>
        <end position="91"/>
    </location>
</feature>
<dbReference type="InterPro" id="IPR011701">
    <property type="entry name" value="MFS"/>
</dbReference>
<evidence type="ECO:0000256" key="5">
    <source>
        <dbReference type="SAM" id="Phobius"/>
    </source>
</evidence>
<dbReference type="Pfam" id="PF07690">
    <property type="entry name" value="MFS_1"/>
    <property type="match status" value="1"/>
</dbReference>
<evidence type="ECO:0000256" key="3">
    <source>
        <dbReference type="ARBA" id="ARBA00022989"/>
    </source>
</evidence>
<evidence type="ECO:0000313" key="7">
    <source>
        <dbReference type="EMBL" id="GAA2200065.1"/>
    </source>
</evidence>
<protein>
    <submittedName>
        <fullName evidence="7">MFS transporter</fullName>
    </submittedName>
</protein>
<dbReference type="Gene3D" id="1.20.1250.20">
    <property type="entry name" value="MFS general substrate transporter like domains"/>
    <property type="match status" value="1"/>
</dbReference>
<feature type="transmembrane region" description="Helical" evidence="5">
    <location>
        <begin position="291"/>
        <end position="308"/>
    </location>
</feature>
<dbReference type="Proteomes" id="UP001500432">
    <property type="component" value="Unassembled WGS sequence"/>
</dbReference>
<accession>A0ABP5NL01</accession>
<comment type="caution">
    <text evidence="7">The sequence shown here is derived from an EMBL/GenBank/DDBJ whole genome shotgun (WGS) entry which is preliminary data.</text>
</comment>
<feature type="transmembrane region" description="Helical" evidence="5">
    <location>
        <begin position="378"/>
        <end position="399"/>
    </location>
</feature>
<feature type="transmembrane region" description="Helical" evidence="5">
    <location>
        <begin position="356"/>
        <end position="372"/>
    </location>
</feature>
<feature type="transmembrane region" description="Helical" evidence="5">
    <location>
        <begin position="165"/>
        <end position="186"/>
    </location>
</feature>
<gene>
    <name evidence="7" type="ORF">GCM10009849_19070</name>
</gene>
<feature type="transmembrane region" description="Helical" evidence="5">
    <location>
        <begin position="261"/>
        <end position="284"/>
    </location>
</feature>
<keyword evidence="3 5" id="KW-1133">Transmembrane helix</keyword>
<feature type="transmembrane region" description="Helical" evidence="5">
    <location>
        <begin position="41"/>
        <end position="62"/>
    </location>
</feature>
<dbReference type="PANTHER" id="PTHR23523:SF2">
    <property type="entry name" value="2-NITROIMIDAZOLE TRANSPORTER"/>
    <property type="match status" value="1"/>
</dbReference>
<name>A0ABP5NL01_9MICC</name>
<evidence type="ECO:0000259" key="6">
    <source>
        <dbReference type="PROSITE" id="PS50850"/>
    </source>
</evidence>
<evidence type="ECO:0000256" key="1">
    <source>
        <dbReference type="ARBA" id="ARBA00004651"/>
    </source>
</evidence>
<dbReference type="InterPro" id="IPR036259">
    <property type="entry name" value="MFS_trans_sf"/>
</dbReference>
<keyword evidence="4 5" id="KW-0472">Membrane</keyword>
<dbReference type="PROSITE" id="PS50850">
    <property type="entry name" value="MFS"/>
    <property type="match status" value="1"/>
</dbReference>
<keyword evidence="2 5" id="KW-0812">Transmembrane</keyword>
<dbReference type="EMBL" id="BAAAQW010000005">
    <property type="protein sequence ID" value="GAA2200065.1"/>
    <property type="molecule type" value="Genomic_DNA"/>
</dbReference>
<dbReference type="PANTHER" id="PTHR23523">
    <property type="match status" value="1"/>
</dbReference>
<keyword evidence="8" id="KW-1185">Reference proteome</keyword>
<feature type="transmembrane region" description="Helical" evidence="5">
    <location>
        <begin position="128"/>
        <end position="153"/>
    </location>
</feature>
<organism evidence="7 8">
    <name type="scientific">Sinomonas flava</name>
    <dbReference type="NCBI Taxonomy" id="496857"/>
    <lineage>
        <taxon>Bacteria</taxon>
        <taxon>Bacillati</taxon>
        <taxon>Actinomycetota</taxon>
        <taxon>Actinomycetes</taxon>
        <taxon>Micrococcales</taxon>
        <taxon>Micrococcaceae</taxon>
        <taxon>Sinomonas</taxon>
    </lineage>
</organism>
<comment type="subcellular location">
    <subcellularLocation>
        <location evidence="1">Cell membrane</location>
        <topology evidence="1">Multi-pass membrane protein</topology>
    </subcellularLocation>
</comment>
<dbReference type="InterPro" id="IPR020846">
    <property type="entry name" value="MFS_dom"/>
</dbReference>
<proteinExistence type="predicted"/>
<reference evidence="8" key="1">
    <citation type="journal article" date="2019" name="Int. J. Syst. Evol. Microbiol.">
        <title>The Global Catalogue of Microorganisms (GCM) 10K type strain sequencing project: providing services to taxonomists for standard genome sequencing and annotation.</title>
        <authorList>
            <consortium name="The Broad Institute Genomics Platform"/>
            <consortium name="The Broad Institute Genome Sequencing Center for Infectious Disease"/>
            <person name="Wu L."/>
            <person name="Ma J."/>
        </authorList>
    </citation>
    <scope>NUCLEOTIDE SEQUENCE [LARGE SCALE GENOMIC DNA]</scope>
    <source>
        <strain evidence="8">JCM 16034</strain>
    </source>
</reference>
<dbReference type="SUPFAM" id="SSF103473">
    <property type="entry name" value="MFS general substrate transporter"/>
    <property type="match status" value="1"/>
</dbReference>
<evidence type="ECO:0000313" key="8">
    <source>
        <dbReference type="Proteomes" id="UP001500432"/>
    </source>
</evidence>
<dbReference type="InterPro" id="IPR052524">
    <property type="entry name" value="MFS_Cyanate_Porter"/>
</dbReference>